<sequence>MWLLVLALHGLAHADEPTTAWKFSGFGTLGLTQHNSDHASYRSNAQQANGIANEWSLKNDTVLGVQTRYQASDTVDFTLQLLSRHGPRNNFDPQVDWAYMAWHVTPSLNLRAGRFIAPVLMASDYRNVNYSNPWIRPPLEVYGLLTLNNVDGIDAIYRGSLGKLTYALQPFLGQFKLPLGAGRSIHYHRMRGINSSLQAEDWMFRLAYMKSDHSLVDEFGIPYRVLRSQIAAPACGLAGRPGPGCETVYPGYAAVAQALDVEHKRSNVLAVGGSYDDGDWVVQGEFVRRMAGSVVASGQSWYVGAGRRIGEWMPYAVLARHWADTQQYVLKPAAAYAGRPDRVVRNSSTDQSSISIGLRRELGRNLAIKGQIDWLKPEPGRYGGTFGNGNLFPNVPPPTGKFLSEYGAIRVMTVSLDFMF</sequence>
<evidence type="ECO:0000313" key="2">
    <source>
        <dbReference type="Proteomes" id="UP000317550"/>
    </source>
</evidence>
<dbReference type="AlphaFoldDB" id="A0A516SHZ3"/>
<evidence type="ECO:0000313" key="1">
    <source>
        <dbReference type="EMBL" id="QDQ27755.1"/>
    </source>
</evidence>
<dbReference type="EMBL" id="CP041730">
    <property type="protein sequence ID" value="QDQ27755.1"/>
    <property type="molecule type" value="Genomic_DNA"/>
</dbReference>
<dbReference type="InterPro" id="IPR023614">
    <property type="entry name" value="Porin_dom_sf"/>
</dbReference>
<dbReference type="SUPFAM" id="SSF56935">
    <property type="entry name" value="Porins"/>
    <property type="match status" value="1"/>
</dbReference>
<proteinExistence type="predicted"/>
<accession>A0A516SHZ3</accession>
<name>A0A516SHZ3_9NEIS</name>
<keyword evidence="2" id="KW-1185">Reference proteome</keyword>
<dbReference type="Gene3D" id="2.40.160.10">
    <property type="entry name" value="Porin"/>
    <property type="match status" value="1"/>
</dbReference>
<organism evidence="1 2">
    <name type="scientific">Chitinimonas arctica</name>
    <dbReference type="NCBI Taxonomy" id="2594795"/>
    <lineage>
        <taxon>Bacteria</taxon>
        <taxon>Pseudomonadati</taxon>
        <taxon>Pseudomonadota</taxon>
        <taxon>Betaproteobacteria</taxon>
        <taxon>Neisseriales</taxon>
        <taxon>Chitinibacteraceae</taxon>
        <taxon>Chitinimonas</taxon>
    </lineage>
</organism>
<dbReference type="OrthoDB" id="197869at2"/>
<evidence type="ECO:0008006" key="3">
    <source>
        <dbReference type="Google" id="ProtNLM"/>
    </source>
</evidence>
<dbReference type="RefSeq" id="WP_144279143.1">
    <property type="nucleotide sequence ID" value="NZ_CP041730.1"/>
</dbReference>
<dbReference type="KEGG" id="cari:FNU76_16140"/>
<protein>
    <recommendedName>
        <fullName evidence="3">Porin</fullName>
    </recommendedName>
</protein>
<reference evidence="2" key="1">
    <citation type="submission" date="2019-07" db="EMBL/GenBank/DDBJ databases">
        <title>Chitinimonas sp. nov., isolated from Ny-Alesund, arctica soil.</title>
        <authorList>
            <person name="Xu Q."/>
            <person name="Peng F."/>
        </authorList>
    </citation>
    <scope>NUCLEOTIDE SEQUENCE [LARGE SCALE GENOMIC DNA]</scope>
    <source>
        <strain evidence="2">R3-44</strain>
    </source>
</reference>
<gene>
    <name evidence="1" type="ORF">FNU76_16140</name>
</gene>
<dbReference type="Proteomes" id="UP000317550">
    <property type="component" value="Chromosome"/>
</dbReference>